<comment type="caution">
    <text evidence="3">The sequence shown here is derived from an EMBL/GenBank/DDBJ whole genome shotgun (WGS) entry which is preliminary data.</text>
</comment>
<evidence type="ECO:0000256" key="1">
    <source>
        <dbReference type="ARBA" id="ARBA00008791"/>
    </source>
</evidence>
<dbReference type="Proteomes" id="UP000220102">
    <property type="component" value="Unassembled WGS sequence"/>
</dbReference>
<dbReference type="PRINTS" id="PR01438">
    <property type="entry name" value="UNVRSLSTRESS"/>
</dbReference>
<dbReference type="CDD" id="cd00293">
    <property type="entry name" value="USP-like"/>
    <property type="match status" value="2"/>
</dbReference>
<gene>
    <name evidence="3" type="ORF">CRI94_02735</name>
</gene>
<dbReference type="PANTHER" id="PTHR46268:SF6">
    <property type="entry name" value="UNIVERSAL STRESS PROTEIN UP12"/>
    <property type="match status" value="1"/>
</dbReference>
<dbReference type="Gene3D" id="3.40.50.620">
    <property type="entry name" value="HUPs"/>
    <property type="match status" value="2"/>
</dbReference>
<dbReference type="Pfam" id="PF00582">
    <property type="entry name" value="Usp"/>
    <property type="match status" value="2"/>
</dbReference>
<dbReference type="InterPro" id="IPR006015">
    <property type="entry name" value="Universal_stress_UspA"/>
</dbReference>
<accession>A0A2A8D2W9</accession>
<dbReference type="PANTHER" id="PTHR46268">
    <property type="entry name" value="STRESS RESPONSE PROTEIN NHAX"/>
    <property type="match status" value="1"/>
</dbReference>
<evidence type="ECO:0000259" key="2">
    <source>
        <dbReference type="Pfam" id="PF00582"/>
    </source>
</evidence>
<organism evidence="3 4">
    <name type="scientific">Longibacter salinarum</name>
    <dbReference type="NCBI Taxonomy" id="1850348"/>
    <lineage>
        <taxon>Bacteria</taxon>
        <taxon>Pseudomonadati</taxon>
        <taxon>Rhodothermota</taxon>
        <taxon>Rhodothermia</taxon>
        <taxon>Rhodothermales</taxon>
        <taxon>Salisaetaceae</taxon>
        <taxon>Longibacter</taxon>
    </lineage>
</organism>
<dbReference type="InterPro" id="IPR006016">
    <property type="entry name" value="UspA"/>
</dbReference>
<dbReference type="SUPFAM" id="SSF52402">
    <property type="entry name" value="Adenine nucleotide alpha hydrolases-like"/>
    <property type="match status" value="2"/>
</dbReference>
<feature type="domain" description="UspA" evidence="2">
    <location>
        <begin position="4"/>
        <end position="145"/>
    </location>
</feature>
<dbReference type="AlphaFoldDB" id="A0A2A8D2W9"/>
<evidence type="ECO:0000313" key="4">
    <source>
        <dbReference type="Proteomes" id="UP000220102"/>
    </source>
</evidence>
<feature type="domain" description="UspA" evidence="2">
    <location>
        <begin position="162"/>
        <end position="300"/>
    </location>
</feature>
<proteinExistence type="inferred from homology"/>
<dbReference type="EMBL" id="PDEQ01000001">
    <property type="protein sequence ID" value="PEN15214.1"/>
    <property type="molecule type" value="Genomic_DNA"/>
</dbReference>
<keyword evidence="4" id="KW-1185">Reference proteome</keyword>
<sequence>MDIQKILVPTDFSACAQHALTKAVDLAERFDATLHVLHVVDELDPEFYGIDDAQKKATQIRARIREEAQDRLNHMVPDGESIEIDTAVSVHLSFDVAATIHDYIEENGIDLVVMGTHGHRNIERLMLGNVADKLVRHARCPVITVNEEVPWIEGEKGRIVEEVLAPVDFSEHSKQAVRVAKEFADVYGATLHLLFVAEKRTVPTFSDTGLPGVGVVEMDEEIVANADKALRQLSDSVGGPDVPITTAVKHGRVAESVIDYAETEGTQLIVMATRGLSGVERFLLGSNTERIVRVAQCPVLTMLTEKTEEAKA</sequence>
<name>A0A2A8D2W9_9BACT</name>
<dbReference type="OrthoDB" id="9788959at2"/>
<protein>
    <submittedName>
        <fullName evidence="3">Universal stress protein</fullName>
    </submittedName>
</protein>
<dbReference type="RefSeq" id="WP_098074114.1">
    <property type="nucleotide sequence ID" value="NZ_PDEQ01000001.1"/>
</dbReference>
<dbReference type="InterPro" id="IPR014729">
    <property type="entry name" value="Rossmann-like_a/b/a_fold"/>
</dbReference>
<comment type="similarity">
    <text evidence="1">Belongs to the universal stress protein A family.</text>
</comment>
<evidence type="ECO:0000313" key="3">
    <source>
        <dbReference type="EMBL" id="PEN15214.1"/>
    </source>
</evidence>
<reference evidence="3 4" key="1">
    <citation type="submission" date="2017-10" db="EMBL/GenBank/DDBJ databases">
        <title>Draft genome of Longibacter Salinarum.</title>
        <authorList>
            <person name="Goh K.M."/>
            <person name="Shamsir M.S."/>
            <person name="Lim S.W."/>
        </authorList>
    </citation>
    <scope>NUCLEOTIDE SEQUENCE [LARGE SCALE GENOMIC DNA]</scope>
    <source>
        <strain evidence="3 4">KCTC 52045</strain>
    </source>
</reference>